<gene>
    <name evidence="2" type="ORF">GQ602_004624</name>
</gene>
<evidence type="ECO:0000313" key="3">
    <source>
        <dbReference type="Proteomes" id="UP000562929"/>
    </source>
</evidence>
<comment type="caution">
    <text evidence="2">The sequence shown here is derived from an EMBL/GenBank/DDBJ whole genome shotgun (WGS) entry which is preliminary data.</text>
</comment>
<feature type="compositionally biased region" description="Low complexity" evidence="1">
    <location>
        <begin position="32"/>
        <end position="42"/>
    </location>
</feature>
<dbReference type="EMBL" id="JAACLJ010000004">
    <property type="protein sequence ID" value="KAF4587931.1"/>
    <property type="molecule type" value="Genomic_DNA"/>
</dbReference>
<dbReference type="Proteomes" id="UP000562929">
    <property type="component" value="Unassembled WGS sequence"/>
</dbReference>
<feature type="compositionally biased region" description="Polar residues" evidence="1">
    <location>
        <begin position="55"/>
        <end position="66"/>
    </location>
</feature>
<protein>
    <submittedName>
        <fullName evidence="2">Uncharacterized protein</fullName>
    </submittedName>
</protein>
<keyword evidence="3" id="KW-1185">Reference proteome</keyword>
<evidence type="ECO:0000313" key="2">
    <source>
        <dbReference type="EMBL" id="KAF4587931.1"/>
    </source>
</evidence>
<proteinExistence type="predicted"/>
<sequence length="116" mass="12347">MLSPHLLSKEKADSPPRTRPPAPKPLRRPLRDLSPLPSSRSAPRNRHPVHHPGWSCSNGLSLTEGTPSAAERTLALVHDHEFGHLRIGPGPVAKAGREISPGLTGAETGGHGTCCR</sequence>
<evidence type="ECO:0000256" key="1">
    <source>
        <dbReference type="SAM" id="MobiDB-lite"/>
    </source>
</evidence>
<organism evidence="2 3">
    <name type="scientific">Ophiocordyceps camponoti-floridani</name>
    <dbReference type="NCBI Taxonomy" id="2030778"/>
    <lineage>
        <taxon>Eukaryota</taxon>
        <taxon>Fungi</taxon>
        <taxon>Dikarya</taxon>
        <taxon>Ascomycota</taxon>
        <taxon>Pezizomycotina</taxon>
        <taxon>Sordariomycetes</taxon>
        <taxon>Hypocreomycetidae</taxon>
        <taxon>Hypocreales</taxon>
        <taxon>Ophiocordycipitaceae</taxon>
        <taxon>Ophiocordyceps</taxon>
    </lineage>
</organism>
<name>A0A8H4VDQ5_9HYPO</name>
<accession>A0A8H4VDQ5</accession>
<feature type="region of interest" description="Disordered" evidence="1">
    <location>
        <begin position="84"/>
        <end position="116"/>
    </location>
</feature>
<feature type="region of interest" description="Disordered" evidence="1">
    <location>
        <begin position="1"/>
        <end position="67"/>
    </location>
</feature>
<feature type="compositionally biased region" description="Basic and acidic residues" evidence="1">
    <location>
        <begin position="7"/>
        <end position="16"/>
    </location>
</feature>
<reference evidence="2 3" key="1">
    <citation type="journal article" date="2020" name="G3 (Bethesda)">
        <title>Genetic Underpinnings of Host Manipulation by Ophiocordyceps as Revealed by Comparative Transcriptomics.</title>
        <authorList>
            <person name="Will I."/>
            <person name="Das B."/>
            <person name="Trinh T."/>
            <person name="Brachmann A."/>
            <person name="Ohm R.A."/>
            <person name="de Bekker C."/>
        </authorList>
    </citation>
    <scope>NUCLEOTIDE SEQUENCE [LARGE SCALE GENOMIC DNA]</scope>
    <source>
        <strain evidence="2 3">EC05</strain>
    </source>
</reference>
<feature type="compositionally biased region" description="Gly residues" evidence="1">
    <location>
        <begin position="107"/>
        <end position="116"/>
    </location>
</feature>
<dbReference type="AlphaFoldDB" id="A0A8H4VDQ5"/>